<dbReference type="PANTHER" id="PTHR43800">
    <property type="entry name" value="PEPTIDYL-LYSINE N-ACETYLTRANSFERASE YJAB"/>
    <property type="match status" value="1"/>
</dbReference>
<dbReference type="PANTHER" id="PTHR43800:SF1">
    <property type="entry name" value="PEPTIDYL-LYSINE N-ACETYLTRANSFERASE YJAB"/>
    <property type="match status" value="1"/>
</dbReference>
<keyword evidence="1 4" id="KW-0808">Transferase</keyword>
<dbReference type="EMBL" id="VWSG01000008">
    <property type="protein sequence ID" value="KAA5533956.1"/>
    <property type="molecule type" value="Genomic_DNA"/>
</dbReference>
<dbReference type="SUPFAM" id="SSF55729">
    <property type="entry name" value="Acyl-CoA N-acyltransferases (Nat)"/>
    <property type="match status" value="1"/>
</dbReference>
<evidence type="ECO:0000256" key="1">
    <source>
        <dbReference type="ARBA" id="ARBA00022679"/>
    </source>
</evidence>
<comment type="caution">
    <text evidence="4">The sequence shown here is derived from an EMBL/GenBank/DDBJ whole genome shotgun (WGS) entry which is preliminary data.</text>
</comment>
<organism evidence="4 5">
    <name type="scientific">Paenimyroides baculatum</name>
    <dbReference type="NCBI Taxonomy" id="2608000"/>
    <lineage>
        <taxon>Bacteria</taxon>
        <taxon>Pseudomonadati</taxon>
        <taxon>Bacteroidota</taxon>
        <taxon>Flavobacteriia</taxon>
        <taxon>Flavobacteriales</taxon>
        <taxon>Flavobacteriaceae</taxon>
        <taxon>Paenimyroides</taxon>
    </lineage>
</organism>
<dbReference type="InterPro" id="IPR016181">
    <property type="entry name" value="Acyl_CoA_acyltransferase"/>
</dbReference>
<evidence type="ECO:0000256" key="2">
    <source>
        <dbReference type="ARBA" id="ARBA00023315"/>
    </source>
</evidence>
<feature type="domain" description="N-acetyltransferase" evidence="3">
    <location>
        <begin position="1"/>
        <end position="146"/>
    </location>
</feature>
<dbReference type="RefSeq" id="WP_150013368.1">
    <property type="nucleotide sequence ID" value="NZ_VWSG01000008.1"/>
</dbReference>
<keyword evidence="2" id="KW-0012">Acyltransferase</keyword>
<proteinExistence type="predicted"/>
<protein>
    <submittedName>
        <fullName evidence="4">GNAT family N-acetyltransferase</fullName>
    </submittedName>
</protein>
<dbReference type="PROSITE" id="PS51186">
    <property type="entry name" value="GNAT"/>
    <property type="match status" value="1"/>
</dbReference>
<dbReference type="Gene3D" id="3.40.630.30">
    <property type="match status" value="1"/>
</dbReference>
<keyword evidence="5" id="KW-1185">Reference proteome</keyword>
<evidence type="ECO:0000259" key="3">
    <source>
        <dbReference type="PROSITE" id="PS51186"/>
    </source>
</evidence>
<dbReference type="Proteomes" id="UP000325141">
    <property type="component" value="Unassembled WGS sequence"/>
</dbReference>
<evidence type="ECO:0000313" key="4">
    <source>
        <dbReference type="EMBL" id="KAA5533956.1"/>
    </source>
</evidence>
<gene>
    <name evidence="4" type="ORF">F0460_11525</name>
</gene>
<sequence>MKIRKADTKDYPRIMEIWESSVKATHDFLKKEDLELFKKLIPNEFLPQLNVFVVEDVGIIPCFFSVSDDNLEMLFVDAESRGNGFGKIAVDYIINTLQIYKVDVNEQNTQAVDFYLKQGYQQKGYSETDGMGKPYPLLHLEYSINK</sequence>
<dbReference type="GO" id="GO:0016747">
    <property type="term" value="F:acyltransferase activity, transferring groups other than amino-acyl groups"/>
    <property type="evidence" value="ECO:0007669"/>
    <property type="project" value="InterPro"/>
</dbReference>
<dbReference type="AlphaFoldDB" id="A0A5M6CFZ3"/>
<dbReference type="InterPro" id="IPR000182">
    <property type="entry name" value="GNAT_dom"/>
</dbReference>
<accession>A0A5M6CFZ3</accession>
<evidence type="ECO:0000313" key="5">
    <source>
        <dbReference type="Proteomes" id="UP000325141"/>
    </source>
</evidence>
<reference evidence="4 5" key="1">
    <citation type="submission" date="2019-09" db="EMBL/GenBank/DDBJ databases">
        <title>Genome sequence and assembly of Flavobacterium sp.</title>
        <authorList>
            <person name="Chhetri G."/>
        </authorList>
    </citation>
    <scope>NUCLEOTIDE SEQUENCE [LARGE SCALE GENOMIC DNA]</scope>
    <source>
        <strain evidence="4 5">SNL9</strain>
    </source>
</reference>
<dbReference type="Pfam" id="PF13508">
    <property type="entry name" value="Acetyltransf_7"/>
    <property type="match status" value="1"/>
</dbReference>
<name>A0A5M6CFZ3_9FLAO</name>